<keyword evidence="4" id="KW-1185">Reference proteome</keyword>
<dbReference type="InterPro" id="IPR032689">
    <property type="entry name" value="TraG-D_C"/>
</dbReference>
<dbReference type="InterPro" id="IPR027417">
    <property type="entry name" value="P-loop_NTPase"/>
</dbReference>
<reference evidence="3 4" key="1">
    <citation type="journal article" date="2021" name="ISME J.">
        <title>Genomic evolution of the class Acidithiobacillia: deep-branching Proteobacteria living in extreme acidic conditions.</title>
        <authorList>
            <person name="Moya-Beltran A."/>
            <person name="Beard S."/>
            <person name="Rojas-Villalobos C."/>
            <person name="Issotta F."/>
            <person name="Gallardo Y."/>
            <person name="Ulloa R."/>
            <person name="Giaveno A."/>
            <person name="Degli Esposti M."/>
            <person name="Johnson D.B."/>
            <person name="Quatrini R."/>
        </authorList>
    </citation>
    <scope>NUCLEOTIDE SEQUENCE [LARGE SCALE GENOMIC DNA]</scope>
    <source>
        <strain evidence="3 4">RW2</strain>
    </source>
</reference>
<dbReference type="CDD" id="cd01127">
    <property type="entry name" value="TrwB_TraG_TraD_VirD4"/>
    <property type="match status" value="1"/>
</dbReference>
<feature type="region of interest" description="Disordered" evidence="1">
    <location>
        <begin position="707"/>
        <end position="854"/>
    </location>
</feature>
<evidence type="ECO:0000256" key="1">
    <source>
        <dbReference type="SAM" id="MobiDB-lite"/>
    </source>
</evidence>
<evidence type="ECO:0000259" key="2">
    <source>
        <dbReference type="Pfam" id="PF12696"/>
    </source>
</evidence>
<feature type="compositionally biased region" description="Low complexity" evidence="1">
    <location>
        <begin position="733"/>
        <end position="745"/>
    </location>
</feature>
<gene>
    <name evidence="3" type="ORF">HAP95_12550</name>
</gene>
<evidence type="ECO:0000313" key="4">
    <source>
        <dbReference type="Proteomes" id="UP000755654"/>
    </source>
</evidence>
<dbReference type="Pfam" id="PF12696">
    <property type="entry name" value="TraG-D_C"/>
    <property type="match status" value="1"/>
</dbReference>
<dbReference type="EMBL" id="JAAOMP010000134">
    <property type="protein sequence ID" value="MBU2760967.1"/>
    <property type="molecule type" value="Genomic_DNA"/>
</dbReference>
<comment type="caution">
    <text evidence="3">The sequence shown here is derived from an EMBL/GenBank/DDBJ whole genome shotgun (WGS) entry which is preliminary data.</text>
</comment>
<protein>
    <submittedName>
        <fullName evidence="3">TraM recognition domain-containing protein</fullName>
    </submittedName>
</protein>
<feature type="compositionally biased region" description="Low complexity" evidence="1">
    <location>
        <begin position="819"/>
        <end position="829"/>
    </location>
</feature>
<dbReference type="InterPro" id="IPR051162">
    <property type="entry name" value="T4SS_component"/>
</dbReference>
<feature type="compositionally biased region" description="Low complexity" evidence="1">
    <location>
        <begin position="773"/>
        <end position="800"/>
    </location>
</feature>
<proteinExistence type="predicted"/>
<evidence type="ECO:0000313" key="3">
    <source>
        <dbReference type="EMBL" id="MBU2760967.1"/>
    </source>
</evidence>
<dbReference type="RefSeq" id="WP_215884524.1">
    <property type="nucleotide sequence ID" value="NZ_JAAOMP010000134.1"/>
</dbReference>
<sequence length="944" mass="102735">MAQNSPQFNVEGDHQFIDRRQLRRDITPVQVQLFRFLATPMGAALSVAVIGVVGTVFPALLPFSIVAPLVMLAVTRFLPSLWTAQLPLRLPLDEARNGRIDYGDPKPQHRGFNVARGAFLVGTSWRNMQEVWGAFTDMLTHCIVIGGTGAGKTEQLVSMEFNALACAGGAMYVDPKGGPKLFGQHWTMARFCGRDDDLRILNFALGQDDLGKTPFVRSNTLQPFAFGKAESLKEIPLSLMSGGDDKGSIFSANGKTLMTGLMMGLVDLRKMGEIYLTINDIRTYINADKFIELALRKDISPVAREAMQSFLMSMGWKEGVSDHSKWGDFDRQYSYAQNYFLETLSVMSDTYRHIFNVQIGDINMVDIILNRRMFLCVIPSLEKSKKELNNLGKISLAVIRLATSVGLGGGEIMGNWKELVDLNISASEVPSFLFVDEYAAIAVDGFAEVFTQGRSLGISATIGTQDWAGMKKANEAEAQQMLANAKLKFIMTTDDPNDTRQLIKALAESDDEEMRSQGYSMTGLANYYDNQSAQAVKASRVDNKDLAGQVEGEWHLFFKNRIIRGFGFFAGGIPDDENAPLFVHHLLMVEKPKYTTLSAQFGVIKETLDRWTAQVANAPVEPAPFVPDYVGMEGCKPLGDVFEAARTCNMINQGGRLPGLENKLVFSTDNRRELACAAVYSWMEERVQATGFLAERAEIVRRAAVKKLTSAPEAPERPETPAPGVVVEPDNVQSEASQEAQSTSAGDTPSAGGKPLSPSSEPGPEMDDDDPLAAMERQMAAAAEAGEASHAPLPSSPASSGTEGVGVSEAILEEDVEIATDAAASEASARTLSQDVAPKEGETPSPAASRTQTAASVFSGLSQFIEESVGPSEKPLAEIVKASSQKTSEPERAAEAAEAVQVVKDHMLHVLTDPPYPSPPTPEPIETSKFRSMAERWIQQVKEQ</sequence>
<name>A0ABS6A0G9_9PROT</name>
<dbReference type="PANTHER" id="PTHR30121">
    <property type="entry name" value="UNCHARACTERIZED PROTEIN YJGR-RELATED"/>
    <property type="match status" value="1"/>
</dbReference>
<dbReference type="SUPFAM" id="SSF52540">
    <property type="entry name" value="P-loop containing nucleoside triphosphate hydrolases"/>
    <property type="match status" value="1"/>
</dbReference>
<dbReference type="PANTHER" id="PTHR30121:SF6">
    <property type="entry name" value="SLR6007 PROTEIN"/>
    <property type="match status" value="1"/>
</dbReference>
<dbReference type="Proteomes" id="UP000755654">
    <property type="component" value="Unassembled WGS sequence"/>
</dbReference>
<dbReference type="Gene3D" id="3.40.50.300">
    <property type="entry name" value="P-loop containing nucleotide triphosphate hydrolases"/>
    <property type="match status" value="1"/>
</dbReference>
<accession>A0ABS6A0G9</accession>
<organism evidence="3 4">
    <name type="scientific">Acidithiobacillus sulfurivorans</name>
    <dbReference type="NCBI Taxonomy" id="1958756"/>
    <lineage>
        <taxon>Bacteria</taxon>
        <taxon>Pseudomonadati</taxon>
        <taxon>Pseudomonadota</taxon>
        <taxon>Acidithiobacillia</taxon>
        <taxon>Acidithiobacillales</taxon>
        <taxon>Acidithiobacillaceae</taxon>
        <taxon>Acidithiobacillus</taxon>
    </lineage>
</organism>
<feature type="domain" description="TraD/TraG TraM recognition site" evidence="2">
    <location>
        <begin position="433"/>
        <end position="529"/>
    </location>
</feature>
<feature type="region of interest" description="Disordered" evidence="1">
    <location>
        <begin position="867"/>
        <end position="894"/>
    </location>
</feature>